<dbReference type="InterPro" id="IPR007750">
    <property type="entry name" value="DUF674"/>
</dbReference>
<dbReference type="Proteomes" id="UP000008694">
    <property type="component" value="Unassembled WGS sequence"/>
</dbReference>
<dbReference type="PANTHER" id="PTHR33103:SF63">
    <property type="entry name" value="EMB|CAB69840.1"/>
    <property type="match status" value="1"/>
</dbReference>
<evidence type="ECO:0000313" key="1">
    <source>
        <dbReference type="EMBL" id="EFH44770.1"/>
    </source>
</evidence>
<dbReference type="Gramene" id="scaffold_703591.1">
    <property type="protein sequence ID" value="scaffold_703591.1"/>
    <property type="gene ID" value="scaffold_703591.1"/>
</dbReference>
<protein>
    <submittedName>
        <fullName evidence="1">Uncharacterized protein</fullName>
    </submittedName>
</protein>
<proteinExistence type="predicted"/>
<dbReference type="PANTHER" id="PTHR33103">
    <property type="entry name" value="OS01G0153900 PROTEIN"/>
    <property type="match status" value="1"/>
</dbReference>
<name>D7MIA1_ARALL</name>
<dbReference type="Pfam" id="PF05056">
    <property type="entry name" value="DUF674"/>
    <property type="match status" value="2"/>
</dbReference>
<organism evidence="2">
    <name type="scientific">Arabidopsis lyrata subsp. lyrata</name>
    <name type="common">Lyre-leaved rock-cress</name>
    <dbReference type="NCBI Taxonomy" id="81972"/>
    <lineage>
        <taxon>Eukaryota</taxon>
        <taxon>Viridiplantae</taxon>
        <taxon>Streptophyta</taxon>
        <taxon>Embryophyta</taxon>
        <taxon>Tracheophyta</taxon>
        <taxon>Spermatophyta</taxon>
        <taxon>Magnoliopsida</taxon>
        <taxon>eudicotyledons</taxon>
        <taxon>Gunneridae</taxon>
        <taxon>Pentapetalae</taxon>
        <taxon>rosids</taxon>
        <taxon>malvids</taxon>
        <taxon>Brassicales</taxon>
        <taxon>Brassicaceae</taxon>
        <taxon>Camelineae</taxon>
        <taxon>Arabidopsis</taxon>
    </lineage>
</organism>
<dbReference type="HOGENOM" id="CLU_1909533_0_0_1"/>
<dbReference type="EMBL" id="GL348719">
    <property type="protein sequence ID" value="EFH44770.1"/>
    <property type="molecule type" value="Genomic_DNA"/>
</dbReference>
<evidence type="ECO:0000313" key="2">
    <source>
        <dbReference type="Proteomes" id="UP000008694"/>
    </source>
</evidence>
<gene>
    <name evidence="1" type="ORF">ARALYDRAFT_915849</name>
</gene>
<reference evidence="2" key="1">
    <citation type="journal article" date="2011" name="Nat. Genet.">
        <title>The Arabidopsis lyrata genome sequence and the basis of rapid genome size change.</title>
        <authorList>
            <person name="Hu T.T."/>
            <person name="Pattyn P."/>
            <person name="Bakker E.G."/>
            <person name="Cao J."/>
            <person name="Cheng J.-F."/>
            <person name="Clark R.M."/>
            <person name="Fahlgren N."/>
            <person name="Fawcett J.A."/>
            <person name="Grimwood J."/>
            <person name="Gundlach H."/>
            <person name="Haberer G."/>
            <person name="Hollister J.D."/>
            <person name="Ossowski S."/>
            <person name="Ottilar R.P."/>
            <person name="Salamov A.A."/>
            <person name="Schneeberger K."/>
            <person name="Spannagl M."/>
            <person name="Wang X."/>
            <person name="Yang L."/>
            <person name="Nasrallah M.E."/>
            <person name="Bergelson J."/>
            <person name="Carrington J.C."/>
            <person name="Gaut B.S."/>
            <person name="Schmutz J."/>
            <person name="Mayer K.F.X."/>
            <person name="Van de Peer Y."/>
            <person name="Grigoriev I.V."/>
            <person name="Nordborg M."/>
            <person name="Weigel D."/>
            <person name="Guo Y.-L."/>
        </authorList>
    </citation>
    <scope>NUCLEOTIDE SEQUENCE [LARGE SCALE GENOMIC DNA]</scope>
    <source>
        <strain evidence="2">cv. MN47</strain>
    </source>
</reference>
<sequence length="133" mass="15224">MDQIFENRMINVLLAHHLDKKKVVWIQSGNDFVDLLYSFLTMPLGTIVRLLENHGILREKVREEFASRLGGCNDYDGVFVHGDGNFAFVMSDDLIIENFSWDLFLKPVKDLGCVNVLDELVEGEAEIGFRFAK</sequence>
<accession>D7MIA1</accession>
<dbReference type="AlphaFoldDB" id="D7MIA1"/>
<keyword evidence="2" id="KW-1185">Reference proteome</keyword>